<accession>A0ABQ9D1B9</accession>
<name>A0ABQ9D1B9_9PASS</name>
<protein>
    <submittedName>
        <fullName evidence="1">Uncharacterized protein</fullName>
    </submittedName>
</protein>
<dbReference type="EMBL" id="WHWB01034147">
    <property type="protein sequence ID" value="KAJ7413331.1"/>
    <property type="molecule type" value="Genomic_DNA"/>
</dbReference>
<evidence type="ECO:0000313" key="1">
    <source>
        <dbReference type="EMBL" id="KAJ7413331.1"/>
    </source>
</evidence>
<proteinExistence type="predicted"/>
<dbReference type="Proteomes" id="UP001145742">
    <property type="component" value="Unassembled WGS sequence"/>
</dbReference>
<keyword evidence="2" id="KW-1185">Reference proteome</keyword>
<comment type="caution">
    <text evidence="1">The sequence shown here is derived from an EMBL/GenBank/DDBJ whole genome shotgun (WGS) entry which is preliminary data.</text>
</comment>
<sequence length="207" mass="22887">MVAFLGCKCTSEPHLNKVSLNLFILQPGLIPGVTLTQILLDGILSFRCINSTTQLGVICKYAEDALAAFIHVINEATCSHFSRITLISVIDIAIEFDIGYIILINVIELPADVRHTETNNTIPVGHFVTYMPQEIFTWVSNTVVLKVISLNSWDLPNSCFLNSMFKDGLALAFEMPLLVGNGELHCARDAYSLPFHPDAFAKAYVIK</sequence>
<gene>
    <name evidence="1" type="ORF">WISP_91355</name>
</gene>
<evidence type="ECO:0000313" key="2">
    <source>
        <dbReference type="Proteomes" id="UP001145742"/>
    </source>
</evidence>
<organism evidence="1 2">
    <name type="scientific">Willisornis vidua</name>
    <name type="common">Xingu scale-backed antbird</name>
    <dbReference type="NCBI Taxonomy" id="1566151"/>
    <lineage>
        <taxon>Eukaryota</taxon>
        <taxon>Metazoa</taxon>
        <taxon>Chordata</taxon>
        <taxon>Craniata</taxon>
        <taxon>Vertebrata</taxon>
        <taxon>Euteleostomi</taxon>
        <taxon>Archelosauria</taxon>
        <taxon>Archosauria</taxon>
        <taxon>Dinosauria</taxon>
        <taxon>Saurischia</taxon>
        <taxon>Theropoda</taxon>
        <taxon>Coelurosauria</taxon>
        <taxon>Aves</taxon>
        <taxon>Neognathae</taxon>
        <taxon>Neoaves</taxon>
        <taxon>Telluraves</taxon>
        <taxon>Australaves</taxon>
        <taxon>Passeriformes</taxon>
        <taxon>Thamnophilidae</taxon>
        <taxon>Willisornis</taxon>
    </lineage>
</organism>
<reference evidence="1" key="1">
    <citation type="submission" date="2019-10" db="EMBL/GenBank/DDBJ databases">
        <authorList>
            <person name="Soares A.E.R."/>
            <person name="Aleixo A."/>
            <person name="Schneider P."/>
            <person name="Miyaki C.Y."/>
            <person name="Schneider M.P."/>
            <person name="Mello C."/>
            <person name="Vasconcelos A.T.R."/>
        </authorList>
    </citation>
    <scope>NUCLEOTIDE SEQUENCE</scope>
    <source>
        <tissue evidence="1">Muscle</tissue>
    </source>
</reference>